<dbReference type="EMBL" id="MCGO01000103">
    <property type="protein sequence ID" value="ORY27300.1"/>
    <property type="molecule type" value="Genomic_DNA"/>
</dbReference>
<feature type="region of interest" description="Disordered" evidence="1">
    <location>
        <begin position="21"/>
        <end position="43"/>
    </location>
</feature>
<sequence length="122" mass="13445">MSVTAAPSITLSSASSLKTLSKSLQSHSSKRPNSFPKTSELDGTREAAANQSSLLYIPLHVKVLGFSLHKTILVTKIATDKTLLISATVDNICTKEIPQNHSPKRRIYSRLPHFPNRNHIRT</sequence>
<protein>
    <submittedName>
        <fullName evidence="2">Uncharacterized protein</fullName>
    </submittedName>
</protein>
<evidence type="ECO:0000313" key="2">
    <source>
        <dbReference type="EMBL" id="ORY27300.1"/>
    </source>
</evidence>
<dbReference type="Proteomes" id="UP000193642">
    <property type="component" value="Unassembled WGS sequence"/>
</dbReference>
<name>A0A1Y2AYD0_9FUNG</name>
<gene>
    <name evidence="2" type="ORF">BCR33DRAFT_26959</name>
</gene>
<evidence type="ECO:0000256" key="1">
    <source>
        <dbReference type="SAM" id="MobiDB-lite"/>
    </source>
</evidence>
<reference evidence="2 3" key="1">
    <citation type="submission" date="2016-07" db="EMBL/GenBank/DDBJ databases">
        <title>Pervasive Adenine N6-methylation of Active Genes in Fungi.</title>
        <authorList>
            <consortium name="DOE Joint Genome Institute"/>
            <person name="Mondo S.J."/>
            <person name="Dannebaum R.O."/>
            <person name="Kuo R.C."/>
            <person name="Labutti K."/>
            <person name="Haridas S."/>
            <person name="Kuo A."/>
            <person name="Salamov A."/>
            <person name="Ahrendt S.R."/>
            <person name="Lipzen A."/>
            <person name="Sullivan W."/>
            <person name="Andreopoulos W.B."/>
            <person name="Clum A."/>
            <person name="Lindquist E."/>
            <person name="Daum C."/>
            <person name="Ramamoorthy G.K."/>
            <person name="Gryganskyi A."/>
            <person name="Culley D."/>
            <person name="Magnuson J.K."/>
            <person name="James T.Y."/>
            <person name="O'Malley M.A."/>
            <person name="Stajich J.E."/>
            <person name="Spatafora J.W."/>
            <person name="Visel A."/>
            <person name="Grigoriev I.V."/>
        </authorList>
    </citation>
    <scope>NUCLEOTIDE SEQUENCE [LARGE SCALE GENOMIC DNA]</scope>
    <source>
        <strain evidence="2 3">JEL800</strain>
    </source>
</reference>
<evidence type="ECO:0000313" key="3">
    <source>
        <dbReference type="Proteomes" id="UP000193642"/>
    </source>
</evidence>
<dbReference type="AlphaFoldDB" id="A0A1Y2AYD0"/>
<keyword evidence="3" id="KW-1185">Reference proteome</keyword>
<organism evidence="2 3">
    <name type="scientific">Rhizoclosmatium globosum</name>
    <dbReference type="NCBI Taxonomy" id="329046"/>
    <lineage>
        <taxon>Eukaryota</taxon>
        <taxon>Fungi</taxon>
        <taxon>Fungi incertae sedis</taxon>
        <taxon>Chytridiomycota</taxon>
        <taxon>Chytridiomycota incertae sedis</taxon>
        <taxon>Chytridiomycetes</taxon>
        <taxon>Chytridiales</taxon>
        <taxon>Chytriomycetaceae</taxon>
        <taxon>Rhizoclosmatium</taxon>
    </lineage>
</organism>
<accession>A0A1Y2AYD0</accession>
<proteinExistence type="predicted"/>
<comment type="caution">
    <text evidence="2">The sequence shown here is derived from an EMBL/GenBank/DDBJ whole genome shotgun (WGS) entry which is preliminary data.</text>
</comment>